<dbReference type="SUPFAM" id="SSF52266">
    <property type="entry name" value="SGNH hydrolase"/>
    <property type="match status" value="1"/>
</dbReference>
<name>A0A835YF82_9CHLO</name>
<dbReference type="EMBL" id="JAEHOE010000001">
    <property type="protein sequence ID" value="KAG2501735.1"/>
    <property type="molecule type" value="Genomic_DNA"/>
</dbReference>
<keyword evidence="3" id="KW-1185">Reference proteome</keyword>
<gene>
    <name evidence="2" type="ORF">HYH03_000235</name>
</gene>
<evidence type="ECO:0008006" key="4">
    <source>
        <dbReference type="Google" id="ProtNLM"/>
    </source>
</evidence>
<proteinExistence type="predicted"/>
<evidence type="ECO:0000313" key="2">
    <source>
        <dbReference type="EMBL" id="KAG2501735.1"/>
    </source>
</evidence>
<dbReference type="PANTHER" id="PTHR34407">
    <property type="entry name" value="EXPRESSED PROTEIN"/>
    <property type="match status" value="1"/>
</dbReference>
<comment type="caution">
    <text evidence="2">The sequence shown here is derived from an EMBL/GenBank/DDBJ whole genome shotgun (WGS) entry which is preliminary data.</text>
</comment>
<dbReference type="OrthoDB" id="533717at2759"/>
<dbReference type="InterPro" id="IPR036514">
    <property type="entry name" value="SGNH_hydro_sf"/>
</dbReference>
<organism evidence="2 3">
    <name type="scientific">Edaphochlamys debaryana</name>
    <dbReference type="NCBI Taxonomy" id="47281"/>
    <lineage>
        <taxon>Eukaryota</taxon>
        <taxon>Viridiplantae</taxon>
        <taxon>Chlorophyta</taxon>
        <taxon>core chlorophytes</taxon>
        <taxon>Chlorophyceae</taxon>
        <taxon>CS clade</taxon>
        <taxon>Chlamydomonadales</taxon>
        <taxon>Chlamydomonadales incertae sedis</taxon>
        <taxon>Edaphochlamys</taxon>
    </lineage>
</organism>
<dbReference type="Gene3D" id="3.40.50.1110">
    <property type="entry name" value="SGNH hydrolase"/>
    <property type="match status" value="1"/>
</dbReference>
<feature type="region of interest" description="Disordered" evidence="1">
    <location>
        <begin position="61"/>
        <end position="95"/>
    </location>
</feature>
<dbReference type="PANTHER" id="PTHR34407:SF1">
    <property type="entry name" value="SGNH HYDROLASE-TYPE ESTERASE DOMAIN-CONTAINING PROTEIN"/>
    <property type="match status" value="1"/>
</dbReference>
<dbReference type="AlphaFoldDB" id="A0A835YF82"/>
<feature type="region of interest" description="Disordered" evidence="1">
    <location>
        <begin position="620"/>
        <end position="641"/>
    </location>
</feature>
<evidence type="ECO:0000256" key="1">
    <source>
        <dbReference type="SAM" id="MobiDB-lite"/>
    </source>
</evidence>
<accession>A0A835YF82</accession>
<feature type="compositionally biased region" description="Basic and acidic residues" evidence="1">
    <location>
        <begin position="74"/>
        <end position="89"/>
    </location>
</feature>
<protein>
    <recommendedName>
        <fullName evidence="4">SGNH hydrolase-type esterase domain-containing protein</fullName>
    </recommendedName>
</protein>
<reference evidence="2" key="1">
    <citation type="journal article" date="2020" name="bioRxiv">
        <title>Comparative genomics of Chlamydomonas.</title>
        <authorList>
            <person name="Craig R.J."/>
            <person name="Hasan A.R."/>
            <person name="Ness R.W."/>
            <person name="Keightley P.D."/>
        </authorList>
    </citation>
    <scope>NUCLEOTIDE SEQUENCE</scope>
    <source>
        <strain evidence="2">CCAP 11/70</strain>
    </source>
</reference>
<dbReference type="Proteomes" id="UP000612055">
    <property type="component" value="Unassembled WGS sequence"/>
</dbReference>
<evidence type="ECO:0000313" key="3">
    <source>
        <dbReference type="Proteomes" id="UP000612055"/>
    </source>
</evidence>
<sequence>MRLRLLLERVRAGESIRIGALGGSITAGQGVGVPERTYLAVFTRWMNAMFPPSKPLAHNRHLHREGSKVAAAGDESHGARVDGKPDGKQQRGMRRHNARRALLQAAGGVGLAVAGQDRAGGRGKAEGPPGADAWSLAGPGAEKLLAGLLVEEAVNLSAGQRRQLRRLDRQLQKASASVADQDSGRPFVYPMYNGPSHRFVDGGVAGTTSAYMSSCMQRHIPPDVDLLLVEYSVNDSPLPSADYKARRPFERLLRKALELPSRPAVVLVHMFAWKNSSAHYWDSAERDFNEFASYYGVPSVSLRAAMVPAQPAAAAAAKALDAAAARAAARAQKGRAAEAAYRAFLDAAGPSAAALLPKALFHTRDAGVHPGYGGHVVVAEVLATLCLELLTSNDRARSEGRTRLGELPSPAFTRASAARGKAGGAGGGAKEVPDGFLAALSRLASRPLPEPMVAGNYPAAHETCYVEDLLTAIVEQPVQGWEWTDEERQKWGWLDTRVTGHVPDPTNPTNPSNDIMLGIAYLESYQGMGLAQVTCVSGCTCPETWLDALKPSRKVSLTVVSDIPVSQHRHCTVAITSAGPSIDAAAGNKFKLLGVVVGEEAGAMTGTVNWLRSATHNAAHNQLHPEDDPLGDSGEDFGGQA</sequence>